<gene>
    <name evidence="1" type="ORF">DRH29_03300</name>
</gene>
<protein>
    <submittedName>
        <fullName evidence="1">Uncharacterized protein</fullName>
    </submittedName>
</protein>
<name>A0A420ZCF0_UNCK3</name>
<organism evidence="1 2">
    <name type="scientific">candidate division Kazan bacterium</name>
    <dbReference type="NCBI Taxonomy" id="2202143"/>
    <lineage>
        <taxon>Bacteria</taxon>
        <taxon>Bacteria division Kazan-3B-28</taxon>
    </lineage>
</organism>
<sequence length="176" mass="20452">MAIKRGLVKEWEGVKFQNFPLDEEKETAGSKIWIFGGRYFSLFGHWAGVSYTGRYRFHSPRVSIKEIMGKTWNLRKMKEKVLIINAKGEKKEIEREYFCLAEAENPEPRFYACFIGGYYKRTLRGIGRDRSYRQFVEGEAEVLATTENSCRSGRYGNYASFIISENPLKIESEGVE</sequence>
<evidence type="ECO:0000313" key="2">
    <source>
        <dbReference type="Proteomes" id="UP000281261"/>
    </source>
</evidence>
<evidence type="ECO:0000313" key="1">
    <source>
        <dbReference type="EMBL" id="RLC37019.1"/>
    </source>
</evidence>
<dbReference type="Proteomes" id="UP000281261">
    <property type="component" value="Unassembled WGS sequence"/>
</dbReference>
<comment type="caution">
    <text evidence="1">The sequence shown here is derived from an EMBL/GenBank/DDBJ whole genome shotgun (WGS) entry which is preliminary data.</text>
</comment>
<dbReference type="AlphaFoldDB" id="A0A420ZCF0"/>
<reference evidence="1 2" key="1">
    <citation type="submission" date="2018-06" db="EMBL/GenBank/DDBJ databases">
        <title>Extensive metabolic versatility and redundancy in microbially diverse, dynamic hydrothermal sediments.</title>
        <authorList>
            <person name="Dombrowski N."/>
            <person name="Teske A."/>
            <person name="Baker B.J."/>
        </authorList>
    </citation>
    <scope>NUCLEOTIDE SEQUENCE [LARGE SCALE GENOMIC DNA]</scope>
    <source>
        <strain evidence="1">B79_G16</strain>
    </source>
</reference>
<proteinExistence type="predicted"/>
<accession>A0A420ZCF0</accession>
<dbReference type="EMBL" id="QMNG01000016">
    <property type="protein sequence ID" value="RLC37019.1"/>
    <property type="molecule type" value="Genomic_DNA"/>
</dbReference>